<keyword evidence="5" id="KW-1003">Cell membrane</keyword>
<evidence type="ECO:0000256" key="4">
    <source>
        <dbReference type="ARBA" id="ARBA00023136"/>
    </source>
</evidence>
<evidence type="ECO:0000256" key="2">
    <source>
        <dbReference type="ARBA" id="ARBA00022692"/>
    </source>
</evidence>
<keyword evidence="7" id="KW-1185">Reference proteome</keyword>
<evidence type="ECO:0000256" key="3">
    <source>
        <dbReference type="ARBA" id="ARBA00022989"/>
    </source>
</evidence>
<keyword evidence="3 5" id="KW-1133">Transmembrane helix</keyword>
<feature type="transmembrane region" description="Helical" evidence="5">
    <location>
        <begin position="255"/>
        <end position="273"/>
    </location>
</feature>
<feature type="transmembrane region" description="Helical" evidence="5">
    <location>
        <begin position="188"/>
        <end position="212"/>
    </location>
</feature>
<keyword evidence="2 5" id="KW-0812">Transmembrane</keyword>
<evidence type="ECO:0000256" key="1">
    <source>
        <dbReference type="ARBA" id="ARBA00004141"/>
    </source>
</evidence>
<dbReference type="InterPro" id="IPR002781">
    <property type="entry name" value="TM_pro_TauE-like"/>
</dbReference>
<keyword evidence="4 5" id="KW-0472">Membrane</keyword>
<proteinExistence type="inferred from homology"/>
<dbReference type="PANTHER" id="PTHR43483">
    <property type="entry name" value="MEMBRANE TRANSPORTER PROTEIN HI_0806-RELATED"/>
    <property type="match status" value="1"/>
</dbReference>
<comment type="subcellular location">
    <subcellularLocation>
        <location evidence="5">Cell membrane</location>
        <topology evidence="5">Multi-pass membrane protein</topology>
    </subcellularLocation>
    <subcellularLocation>
        <location evidence="1">Membrane</location>
        <topology evidence="1">Multi-pass membrane protein</topology>
    </subcellularLocation>
</comment>
<evidence type="ECO:0000313" key="7">
    <source>
        <dbReference type="Proteomes" id="UP000198615"/>
    </source>
</evidence>
<feature type="transmembrane region" description="Helical" evidence="5">
    <location>
        <begin position="224"/>
        <end position="243"/>
    </location>
</feature>
<gene>
    <name evidence="6" type="ORF">SAMN05660686_02906</name>
</gene>
<dbReference type="EMBL" id="FNBW01000008">
    <property type="protein sequence ID" value="SDF95921.1"/>
    <property type="molecule type" value="Genomic_DNA"/>
</dbReference>
<dbReference type="GO" id="GO:0005886">
    <property type="term" value="C:plasma membrane"/>
    <property type="evidence" value="ECO:0007669"/>
    <property type="project" value="UniProtKB-SubCell"/>
</dbReference>
<feature type="transmembrane region" description="Helical" evidence="5">
    <location>
        <begin position="12"/>
        <end position="45"/>
    </location>
</feature>
<reference evidence="6 7" key="1">
    <citation type="submission" date="2016-10" db="EMBL/GenBank/DDBJ databases">
        <authorList>
            <person name="Varghese N."/>
            <person name="Submissions S."/>
        </authorList>
    </citation>
    <scope>NUCLEOTIDE SEQUENCE [LARGE SCALE GENOMIC DNA]</scope>
    <source>
        <strain evidence="6 7">DSM 18839</strain>
    </source>
</reference>
<sequence>MPEFGGELASYLPSILVLIFTGAVAGLLAGLLGVGGGIVIVPVLFNMFDVLHLPPEWAMHVAVATSLATIIPTSIFSMRAHWKKGNVDVDLLKVWAVWAFVGATIGTILAGQFKSWMLTAIFAVVASLVAINMASRDGLKVADSLPVSKIKNAIMSFFIGGFSVTMGIGGGTLSVPTLSAFNFPIHRAVGTAAALGLPIAIPGVIGFAIAGWGVENRPPLSIGFINIIGFLLIFPLSSLMAPYGAAIAHKLNRVWLRRAFALFLGVTAVRMFLRLYEVFS</sequence>
<dbReference type="OrthoDB" id="457670at2"/>
<dbReference type="Pfam" id="PF01925">
    <property type="entry name" value="TauE"/>
    <property type="match status" value="1"/>
</dbReference>
<comment type="similarity">
    <text evidence="5">Belongs to the 4-toluene sulfonate uptake permease (TSUP) (TC 2.A.102) family.</text>
</comment>
<feature type="transmembrane region" description="Helical" evidence="5">
    <location>
        <begin position="57"/>
        <end position="78"/>
    </location>
</feature>
<name>A0A8G2EYU4_9PROT</name>
<feature type="transmembrane region" description="Helical" evidence="5">
    <location>
        <begin position="116"/>
        <end position="134"/>
    </location>
</feature>
<evidence type="ECO:0000313" key="6">
    <source>
        <dbReference type="EMBL" id="SDF95921.1"/>
    </source>
</evidence>
<dbReference type="AlphaFoldDB" id="A0A8G2EYU4"/>
<dbReference type="PANTHER" id="PTHR43483:SF3">
    <property type="entry name" value="MEMBRANE TRANSPORTER PROTEIN HI_0806-RELATED"/>
    <property type="match status" value="1"/>
</dbReference>
<comment type="caution">
    <text evidence="6">The sequence shown here is derived from an EMBL/GenBank/DDBJ whole genome shotgun (WGS) entry which is preliminary data.</text>
</comment>
<dbReference type="RefSeq" id="WP_038013798.1">
    <property type="nucleotide sequence ID" value="NZ_FNBW01000008.1"/>
</dbReference>
<protein>
    <recommendedName>
        <fullName evidence="5">Probable membrane transporter protein</fullName>
    </recommendedName>
</protein>
<accession>A0A8G2EYU4</accession>
<evidence type="ECO:0000256" key="5">
    <source>
        <dbReference type="RuleBase" id="RU363041"/>
    </source>
</evidence>
<organism evidence="6 7">
    <name type="scientific">Thalassobaculum litoreum DSM 18839</name>
    <dbReference type="NCBI Taxonomy" id="1123362"/>
    <lineage>
        <taxon>Bacteria</taxon>
        <taxon>Pseudomonadati</taxon>
        <taxon>Pseudomonadota</taxon>
        <taxon>Alphaproteobacteria</taxon>
        <taxon>Rhodospirillales</taxon>
        <taxon>Thalassobaculaceae</taxon>
        <taxon>Thalassobaculum</taxon>
    </lineage>
</organism>
<dbReference type="Proteomes" id="UP000198615">
    <property type="component" value="Unassembled WGS sequence"/>
</dbReference>
<feature type="transmembrane region" description="Helical" evidence="5">
    <location>
        <begin position="154"/>
        <end position="176"/>
    </location>
</feature>
<feature type="transmembrane region" description="Helical" evidence="5">
    <location>
        <begin position="90"/>
        <end position="110"/>
    </location>
</feature>